<evidence type="ECO:0000256" key="1">
    <source>
        <dbReference type="PIRSR" id="PIRSR634015-1"/>
    </source>
</evidence>
<dbReference type="Gene3D" id="2.60.40.1730">
    <property type="entry name" value="tricorn interacting facor f3 domain"/>
    <property type="match status" value="1"/>
</dbReference>
<feature type="binding site" evidence="2">
    <location>
        <position position="360"/>
    </location>
    <ligand>
        <name>Zn(2+)</name>
        <dbReference type="ChEBI" id="CHEBI:29105"/>
        <note>catalytic</note>
    </ligand>
</feature>
<dbReference type="CDD" id="cd09603">
    <property type="entry name" value="M1_APN_like"/>
    <property type="match status" value="1"/>
</dbReference>
<accession>A0A1H6B3F1</accession>
<dbReference type="Pfam" id="PF01433">
    <property type="entry name" value="Peptidase_M1"/>
    <property type="match status" value="1"/>
</dbReference>
<name>A0A1H6B3F1_9BACT</name>
<dbReference type="GO" id="GO:0008237">
    <property type="term" value="F:metallopeptidase activity"/>
    <property type="evidence" value="ECO:0007669"/>
    <property type="project" value="InterPro"/>
</dbReference>
<dbReference type="PANTHER" id="PTHR45726">
    <property type="entry name" value="LEUKOTRIENE A-4 HYDROLASE"/>
    <property type="match status" value="1"/>
</dbReference>
<evidence type="ECO:0000256" key="2">
    <source>
        <dbReference type="PIRSR" id="PIRSR634015-3"/>
    </source>
</evidence>
<dbReference type="InterPro" id="IPR045357">
    <property type="entry name" value="Aminopeptidase_N-like_N"/>
</dbReference>
<dbReference type="Gene3D" id="1.10.390.10">
    <property type="entry name" value="Neutral Protease Domain 2"/>
    <property type="match status" value="1"/>
</dbReference>
<dbReference type="RefSeq" id="WP_235011672.1">
    <property type="nucleotide sequence ID" value="NZ_FNVA01000006.1"/>
</dbReference>
<feature type="compositionally biased region" description="Low complexity" evidence="3">
    <location>
        <begin position="25"/>
        <end position="35"/>
    </location>
</feature>
<keyword evidence="4" id="KW-0732">Signal</keyword>
<dbReference type="PANTHER" id="PTHR45726:SF3">
    <property type="entry name" value="LEUKOTRIENE A-4 HYDROLASE"/>
    <property type="match status" value="1"/>
</dbReference>
<dbReference type="Proteomes" id="UP000236728">
    <property type="component" value="Unassembled WGS sequence"/>
</dbReference>
<feature type="domain" description="Peptidase M1 membrane alanine aminopeptidase" evidence="5">
    <location>
        <begin position="292"/>
        <end position="495"/>
    </location>
</feature>
<dbReference type="Pfam" id="PF17900">
    <property type="entry name" value="Peptidase_M1_N"/>
    <property type="match status" value="1"/>
</dbReference>
<dbReference type="SUPFAM" id="SSF55486">
    <property type="entry name" value="Metalloproteases ('zincins'), catalytic domain"/>
    <property type="match status" value="1"/>
</dbReference>
<evidence type="ECO:0000313" key="8">
    <source>
        <dbReference type="Proteomes" id="UP000236728"/>
    </source>
</evidence>
<dbReference type="InterPro" id="IPR042097">
    <property type="entry name" value="Aminopeptidase_N-like_N_sf"/>
</dbReference>
<comment type="cofactor">
    <cofactor evidence="2">
        <name>Zn(2+)</name>
        <dbReference type="ChEBI" id="CHEBI:29105"/>
    </cofactor>
    <text evidence="2">Binds 1 zinc ion per subunit.</text>
</comment>
<feature type="chain" id="PRO_5009293284" evidence="4">
    <location>
        <begin position="23"/>
        <end position="577"/>
    </location>
</feature>
<keyword evidence="8" id="KW-1185">Reference proteome</keyword>
<feature type="binding site" evidence="2">
    <location>
        <position position="364"/>
    </location>
    <ligand>
        <name>Zn(2+)</name>
        <dbReference type="ChEBI" id="CHEBI:29105"/>
        <note>catalytic</note>
    </ligand>
</feature>
<keyword evidence="2" id="KW-0479">Metal-binding</keyword>
<keyword evidence="2" id="KW-0862">Zinc</keyword>
<feature type="active site" description="Proton donor" evidence="1">
    <location>
        <position position="435"/>
    </location>
</feature>
<reference evidence="7 8" key="1">
    <citation type="submission" date="2016-10" db="EMBL/GenBank/DDBJ databases">
        <authorList>
            <person name="de Groot N.N."/>
        </authorList>
    </citation>
    <scope>NUCLEOTIDE SEQUENCE [LARGE SCALE GENOMIC DNA]</scope>
    <source>
        <strain evidence="7 8">DSM 22489</strain>
    </source>
</reference>
<dbReference type="InterPro" id="IPR034015">
    <property type="entry name" value="M1_LTA4H"/>
</dbReference>
<evidence type="ECO:0000313" key="7">
    <source>
        <dbReference type="EMBL" id="SEG55132.1"/>
    </source>
</evidence>
<feature type="region of interest" description="Disordered" evidence="3">
    <location>
        <begin position="25"/>
        <end position="53"/>
    </location>
</feature>
<sequence>MKIGLRLWVCGAMLVGAAIANAQTQPSAQSATTTPGAKVGQGAAGPDGLKPVTRDDVLRGGYGPYRANNDLLFYHLDLRVDPVAQTISGSNTVRFEMLTAGSKIQLDLTPAFHLDAITMDGKPLTYTREERSIYIDLGRTLHKGETAEVVVRYSGTPVRQGRFGCFSFDKDAAGKPWITTACEGEGASVWWPNKDQWRDEPQDGMEIDVAVPNGLMDVSNGRFVGSQDLGDGYTKWMWRVHYPINNYDVALNIGDYQHWSDVHVNKETGEQTTLDYYALPEHLEGAHRQFAQVPEMLDAYEHYFGEYPWDKDGYKLIDVPYAGMEHQSAVAYGNKFENGYFKRDWTGVGISPKFDFIIIHESGHEWFGNAVTAADVSDMWIHEGWTTYLEALYVEYRWGKADAIRYVNGLKAKVHNQRPIITEHGVNSEPPQDQYFKGALMLNTLRSVIDDDAKWFADIKAFYQEFKYQDIMTEDVVAWWNKRTGLNLTPFFDQYLRHKDIPVLELKFADGQAQYRWKADEAGFAMPVKVGDAAQWTLVTPKTGDWQSTPWAGKPEDFKVATDLYYVGVTRDGVVVQ</sequence>
<feature type="signal peptide" evidence="4">
    <location>
        <begin position="1"/>
        <end position="22"/>
    </location>
</feature>
<feature type="binding site" evidence="2">
    <location>
        <position position="383"/>
    </location>
    <ligand>
        <name>Zn(2+)</name>
        <dbReference type="ChEBI" id="CHEBI:29105"/>
        <note>catalytic</note>
    </ligand>
</feature>
<dbReference type="InterPro" id="IPR027268">
    <property type="entry name" value="Peptidase_M4/M1_CTD_sf"/>
</dbReference>
<evidence type="ECO:0000259" key="5">
    <source>
        <dbReference type="Pfam" id="PF01433"/>
    </source>
</evidence>
<feature type="active site" description="Proton acceptor" evidence="1">
    <location>
        <position position="361"/>
    </location>
</feature>
<proteinExistence type="predicted"/>
<dbReference type="EMBL" id="FNVA01000006">
    <property type="protein sequence ID" value="SEG55132.1"/>
    <property type="molecule type" value="Genomic_DNA"/>
</dbReference>
<feature type="domain" description="Aminopeptidase N-like N-terminal" evidence="6">
    <location>
        <begin position="74"/>
        <end position="239"/>
    </location>
</feature>
<dbReference type="InterPro" id="IPR014782">
    <property type="entry name" value="Peptidase_M1_dom"/>
</dbReference>
<dbReference type="AlphaFoldDB" id="A0A1H6B3F1"/>
<dbReference type="GO" id="GO:0008270">
    <property type="term" value="F:zinc ion binding"/>
    <property type="evidence" value="ECO:0007669"/>
    <property type="project" value="InterPro"/>
</dbReference>
<organism evidence="7 8">
    <name type="scientific">Bryocella elongata</name>
    <dbReference type="NCBI Taxonomy" id="863522"/>
    <lineage>
        <taxon>Bacteria</taxon>
        <taxon>Pseudomonadati</taxon>
        <taxon>Acidobacteriota</taxon>
        <taxon>Terriglobia</taxon>
        <taxon>Terriglobales</taxon>
        <taxon>Acidobacteriaceae</taxon>
        <taxon>Bryocella</taxon>
    </lineage>
</organism>
<evidence type="ECO:0000259" key="6">
    <source>
        <dbReference type="Pfam" id="PF17900"/>
    </source>
</evidence>
<protein>
    <submittedName>
        <fullName evidence="7">Peptidase family M1</fullName>
    </submittedName>
</protein>
<gene>
    <name evidence="7" type="ORF">SAMN05421819_3472</name>
</gene>
<dbReference type="SUPFAM" id="SSF63737">
    <property type="entry name" value="Leukotriene A4 hydrolase N-terminal domain"/>
    <property type="match status" value="1"/>
</dbReference>
<evidence type="ECO:0000256" key="4">
    <source>
        <dbReference type="SAM" id="SignalP"/>
    </source>
</evidence>
<evidence type="ECO:0000256" key="3">
    <source>
        <dbReference type="SAM" id="MobiDB-lite"/>
    </source>
</evidence>